<dbReference type="EMBL" id="LR899013">
    <property type="protein sequence ID" value="CAD7090208.1"/>
    <property type="molecule type" value="Genomic_DNA"/>
</dbReference>
<keyword evidence="1" id="KW-0732">Signal</keyword>
<name>A0A7R8V098_HERIL</name>
<evidence type="ECO:0000313" key="3">
    <source>
        <dbReference type="Proteomes" id="UP000594454"/>
    </source>
</evidence>
<dbReference type="Pfam" id="PF07841">
    <property type="entry name" value="DM4_12"/>
    <property type="match status" value="1"/>
</dbReference>
<feature type="signal peptide" evidence="1">
    <location>
        <begin position="1"/>
        <end position="21"/>
    </location>
</feature>
<sequence length="242" mass="26264">MLRNWSLVVILAFGIISYSEAVPKYETPSKQYDASQWKRSYYNDKVNETAAAESSNERIQRFGFATGYGGINGYPNSGTGVASYSPVKLDLGGVVLGTLLGIGAILIIPKLVTVFSGGYGQYARSTDDEMSTLTEMLNKIDEVLGQNNIDSTNCMQRAVCAYLRSTESSVKTGAADQIDQFVHTLSRNSLVDYMLDGTAIKEALENGKNVSGKECDVIYSQCPLDSTSAMKIVTKLLPNNSN</sequence>
<evidence type="ECO:0000256" key="1">
    <source>
        <dbReference type="SAM" id="SignalP"/>
    </source>
</evidence>
<proteinExistence type="predicted"/>
<dbReference type="Proteomes" id="UP000594454">
    <property type="component" value="Chromosome 5"/>
</dbReference>
<dbReference type="InParanoid" id="A0A7R8V098"/>
<accession>A0A7R8V098</accession>
<dbReference type="AlphaFoldDB" id="A0A7R8V098"/>
<evidence type="ECO:0000313" key="2">
    <source>
        <dbReference type="EMBL" id="CAD7090208.1"/>
    </source>
</evidence>
<gene>
    <name evidence="2" type="ORF">HERILL_LOCUS12705</name>
</gene>
<dbReference type="InterPro" id="IPR006631">
    <property type="entry name" value="DM4_12"/>
</dbReference>
<feature type="chain" id="PRO_5030683111" evidence="1">
    <location>
        <begin position="22"/>
        <end position="242"/>
    </location>
</feature>
<dbReference type="FunCoup" id="A0A7R8V098">
    <property type="interactions" value="7"/>
</dbReference>
<reference evidence="2 3" key="1">
    <citation type="submission" date="2020-11" db="EMBL/GenBank/DDBJ databases">
        <authorList>
            <person name="Wallbank WR R."/>
            <person name="Pardo Diaz C."/>
            <person name="Kozak K."/>
            <person name="Martin S."/>
            <person name="Jiggins C."/>
            <person name="Moest M."/>
            <person name="Warren A I."/>
            <person name="Generalovic N T."/>
            <person name="Byers J.R.P. K."/>
            <person name="Montejo-Kovacevich G."/>
            <person name="Yen C E."/>
        </authorList>
    </citation>
    <scope>NUCLEOTIDE SEQUENCE [LARGE SCALE GENOMIC DNA]</scope>
</reference>
<dbReference type="OrthoDB" id="6356735at2759"/>
<protein>
    <submittedName>
        <fullName evidence="2">Uncharacterized protein</fullName>
    </submittedName>
</protein>
<organism evidence="2 3">
    <name type="scientific">Hermetia illucens</name>
    <name type="common">Black soldier fly</name>
    <dbReference type="NCBI Taxonomy" id="343691"/>
    <lineage>
        <taxon>Eukaryota</taxon>
        <taxon>Metazoa</taxon>
        <taxon>Ecdysozoa</taxon>
        <taxon>Arthropoda</taxon>
        <taxon>Hexapoda</taxon>
        <taxon>Insecta</taxon>
        <taxon>Pterygota</taxon>
        <taxon>Neoptera</taxon>
        <taxon>Endopterygota</taxon>
        <taxon>Diptera</taxon>
        <taxon>Brachycera</taxon>
        <taxon>Stratiomyomorpha</taxon>
        <taxon>Stratiomyidae</taxon>
        <taxon>Hermetiinae</taxon>
        <taxon>Hermetia</taxon>
    </lineage>
</organism>
<keyword evidence="3" id="KW-1185">Reference proteome</keyword>
<dbReference type="OMA" id="MQRAVCG"/>